<evidence type="ECO:0000256" key="3">
    <source>
        <dbReference type="ARBA" id="ARBA00022475"/>
    </source>
</evidence>
<dbReference type="GO" id="GO:0005886">
    <property type="term" value="C:plasma membrane"/>
    <property type="evidence" value="ECO:0007669"/>
    <property type="project" value="UniProtKB-SubCell"/>
</dbReference>
<dbReference type="AlphaFoldDB" id="A0A1M5T516"/>
<dbReference type="SUPFAM" id="SSF53822">
    <property type="entry name" value="Periplasmic binding protein-like I"/>
    <property type="match status" value="1"/>
</dbReference>
<feature type="domain" description="ABC transporter substrate-binding protein PnrA-like" evidence="9">
    <location>
        <begin position="76"/>
        <end position="352"/>
    </location>
</feature>
<protein>
    <submittedName>
        <fullName evidence="10">Basic membrane protein A</fullName>
    </submittedName>
</protein>
<dbReference type="InterPro" id="IPR050957">
    <property type="entry name" value="BMP_lipoprotein"/>
</dbReference>
<comment type="subcellular location">
    <subcellularLocation>
        <location evidence="1">Cell membrane</location>
        <topology evidence="1">Lipid-anchor</topology>
    </subcellularLocation>
</comment>
<feature type="chain" id="PRO_5039519807" evidence="8">
    <location>
        <begin position="23"/>
        <end position="422"/>
    </location>
</feature>
<accession>A0A1M5T516</accession>
<dbReference type="GeneID" id="89509396"/>
<dbReference type="Pfam" id="PF02608">
    <property type="entry name" value="Bmp"/>
    <property type="match status" value="1"/>
</dbReference>
<keyword evidence="11" id="KW-1185">Reference proteome</keyword>
<evidence type="ECO:0000313" key="10">
    <source>
        <dbReference type="EMBL" id="SHH45839.1"/>
    </source>
</evidence>
<keyword evidence="3" id="KW-1003">Cell membrane</keyword>
<evidence type="ECO:0000256" key="6">
    <source>
        <dbReference type="ARBA" id="ARBA00023288"/>
    </source>
</evidence>
<name>A0A1M5T516_BUTFI</name>
<keyword evidence="5" id="KW-0472">Membrane</keyword>
<evidence type="ECO:0000256" key="7">
    <source>
        <dbReference type="SAM" id="MobiDB-lite"/>
    </source>
</evidence>
<dbReference type="PROSITE" id="PS51257">
    <property type="entry name" value="PROKAR_LIPOPROTEIN"/>
    <property type="match status" value="1"/>
</dbReference>
<dbReference type="PANTHER" id="PTHR34296">
    <property type="entry name" value="TRANSCRIPTIONAL ACTIVATOR PROTEIN MED"/>
    <property type="match status" value="1"/>
</dbReference>
<dbReference type="Gene3D" id="3.40.50.2300">
    <property type="match status" value="2"/>
</dbReference>
<sequence length="422" mass="44802">MKKMKKILSVAMAATMTMSLVACGGSSSDDSDKQEETTKEETTEEETTEEETGAEETGEETGSEDNGSSEAVTDMKVAMVTDYGDITDMSFNQTTYEACKAYCDTNGIEFSYFKPADNSTDDRVSSIEQAIDEGYNVIVMPGYAFAEAVVETAGDNPDVKFVALDVSQYDFDTANGGEEYSEPNVFSAIYQEELPGYMAGYAAVKLGYTNLGFLGGMAVPAVIRYGLGFVQGADAAAAELGVDVTINYAYGGQFYGDSDITAVMDTWYQGGTEVVFACGGGIYTSAAEAAQKVDGKVIGVDVDQQGTIDGSYGEGMTVTSACKGLTATVNTLLAAIQNGEWDNYGGQIQNLGLVSADDLSLNYVSLADSTLYNDDFTEDDYKQLVADMFNGVVSVNNDSSNADPSSLGCKNVKIGTYQESIK</sequence>
<dbReference type="EMBL" id="FQXK01000004">
    <property type="protein sequence ID" value="SHH45839.1"/>
    <property type="molecule type" value="Genomic_DNA"/>
</dbReference>
<organism evidence="10 11">
    <name type="scientific">Butyrivibrio fibrisolvens DSM 3071</name>
    <dbReference type="NCBI Taxonomy" id="1121131"/>
    <lineage>
        <taxon>Bacteria</taxon>
        <taxon>Bacillati</taxon>
        <taxon>Bacillota</taxon>
        <taxon>Clostridia</taxon>
        <taxon>Lachnospirales</taxon>
        <taxon>Lachnospiraceae</taxon>
        <taxon>Butyrivibrio</taxon>
    </lineage>
</organism>
<evidence type="ECO:0000256" key="1">
    <source>
        <dbReference type="ARBA" id="ARBA00004193"/>
    </source>
</evidence>
<keyword evidence="6" id="KW-0449">Lipoprotein</keyword>
<feature type="region of interest" description="Disordered" evidence="7">
    <location>
        <begin position="22"/>
        <end position="71"/>
    </location>
</feature>
<evidence type="ECO:0000313" key="11">
    <source>
        <dbReference type="Proteomes" id="UP000184278"/>
    </source>
</evidence>
<dbReference type="CDD" id="cd06354">
    <property type="entry name" value="PBP1_PrnA-like"/>
    <property type="match status" value="1"/>
</dbReference>
<dbReference type="Proteomes" id="UP000184278">
    <property type="component" value="Unassembled WGS sequence"/>
</dbReference>
<evidence type="ECO:0000256" key="8">
    <source>
        <dbReference type="SAM" id="SignalP"/>
    </source>
</evidence>
<feature type="signal peptide" evidence="8">
    <location>
        <begin position="1"/>
        <end position="22"/>
    </location>
</feature>
<dbReference type="InterPro" id="IPR003760">
    <property type="entry name" value="PnrA-like"/>
</dbReference>
<dbReference type="STRING" id="1121131.SAMN02745229_00491"/>
<evidence type="ECO:0000256" key="2">
    <source>
        <dbReference type="ARBA" id="ARBA00008610"/>
    </source>
</evidence>
<evidence type="ECO:0000256" key="5">
    <source>
        <dbReference type="ARBA" id="ARBA00023136"/>
    </source>
</evidence>
<gene>
    <name evidence="10" type="ORF">SAMN02745229_00491</name>
</gene>
<feature type="compositionally biased region" description="Basic and acidic residues" evidence="7">
    <location>
        <begin position="30"/>
        <end position="41"/>
    </location>
</feature>
<evidence type="ECO:0000259" key="9">
    <source>
        <dbReference type="Pfam" id="PF02608"/>
    </source>
</evidence>
<dbReference type="PANTHER" id="PTHR34296:SF2">
    <property type="entry name" value="ABC TRANSPORTER GUANOSINE-BINDING PROTEIN NUPN"/>
    <property type="match status" value="1"/>
</dbReference>
<evidence type="ECO:0000256" key="4">
    <source>
        <dbReference type="ARBA" id="ARBA00022729"/>
    </source>
</evidence>
<feature type="compositionally biased region" description="Acidic residues" evidence="7">
    <location>
        <begin position="42"/>
        <end position="63"/>
    </location>
</feature>
<dbReference type="RefSeq" id="WP_242951133.1">
    <property type="nucleotide sequence ID" value="NZ_FQXK01000004.1"/>
</dbReference>
<keyword evidence="4 8" id="KW-0732">Signal</keyword>
<reference evidence="11" key="1">
    <citation type="submission" date="2016-11" db="EMBL/GenBank/DDBJ databases">
        <authorList>
            <person name="Varghese N."/>
            <person name="Submissions S."/>
        </authorList>
    </citation>
    <scope>NUCLEOTIDE SEQUENCE [LARGE SCALE GENOMIC DNA]</scope>
    <source>
        <strain evidence="11">DSM 3071</strain>
    </source>
</reference>
<proteinExistence type="inferred from homology"/>
<dbReference type="InterPro" id="IPR028082">
    <property type="entry name" value="Peripla_BP_I"/>
</dbReference>
<comment type="similarity">
    <text evidence="2">Belongs to the BMP lipoprotein family.</text>
</comment>